<dbReference type="InterPro" id="IPR029063">
    <property type="entry name" value="SAM-dependent_MTases_sf"/>
</dbReference>
<dbReference type="NCBIfam" id="TIGR01444">
    <property type="entry name" value="fkbM_fam"/>
    <property type="match status" value="1"/>
</dbReference>
<keyword evidence="3" id="KW-1185">Reference proteome</keyword>
<dbReference type="InterPro" id="IPR006342">
    <property type="entry name" value="FkbM_mtfrase"/>
</dbReference>
<gene>
    <name evidence="2" type="ORF">PSQ90_03460</name>
</gene>
<dbReference type="GO" id="GO:0032259">
    <property type="term" value="P:methylation"/>
    <property type="evidence" value="ECO:0007669"/>
    <property type="project" value="UniProtKB-KW"/>
</dbReference>
<evidence type="ECO:0000313" key="3">
    <source>
        <dbReference type="Proteomes" id="UP001222118"/>
    </source>
</evidence>
<keyword evidence="2" id="KW-0489">Methyltransferase</keyword>
<organism evidence="2 3">
    <name type="scientific">Devosia rhodophyticola</name>
    <dbReference type="NCBI Taxonomy" id="3026423"/>
    <lineage>
        <taxon>Bacteria</taxon>
        <taxon>Pseudomonadati</taxon>
        <taxon>Pseudomonadota</taxon>
        <taxon>Alphaproteobacteria</taxon>
        <taxon>Hyphomicrobiales</taxon>
        <taxon>Devosiaceae</taxon>
        <taxon>Devosia</taxon>
    </lineage>
</organism>
<sequence>MSRSLYIDIGANAGDTIAEQMASSTTDFCWGIEPNPRLCAVLRQRFAGQPVEILEYAAWISAGTMPLYLGDPVSSTLLEGKVTLENYPQFAITYDESVAVQTLDTAQWLNDHVTNDDAVIVKMDIEGAEYQVLRHLLDSGAIELINELRCEFHAERFPASAGDHDRIVAEVGARTKLVIWR</sequence>
<dbReference type="PANTHER" id="PTHR44843">
    <property type="entry name" value="METHYLTRANSFERASE"/>
    <property type="match status" value="1"/>
</dbReference>
<accession>A0ABY7YZU8</accession>
<keyword evidence="2" id="KW-0808">Transferase</keyword>
<dbReference type="Gene3D" id="3.40.50.150">
    <property type="entry name" value="Vaccinia Virus protein VP39"/>
    <property type="match status" value="1"/>
</dbReference>
<name>A0ABY7YZU8_9HYPH</name>
<dbReference type="EMBL" id="CP118247">
    <property type="protein sequence ID" value="WDR06535.1"/>
    <property type="molecule type" value="Genomic_DNA"/>
</dbReference>
<dbReference type="Pfam" id="PF05050">
    <property type="entry name" value="Methyltransf_21"/>
    <property type="match status" value="1"/>
</dbReference>
<dbReference type="SUPFAM" id="SSF53335">
    <property type="entry name" value="S-adenosyl-L-methionine-dependent methyltransferases"/>
    <property type="match status" value="1"/>
</dbReference>
<reference evidence="2 3" key="1">
    <citation type="submission" date="2023-02" db="EMBL/GenBank/DDBJ databases">
        <title>Devosia chondri sp. nov., isolated from the phycosphere of marine algae.</title>
        <authorList>
            <person name="Kim J.M."/>
            <person name="Lee J.K."/>
            <person name="Choi B.J."/>
            <person name="Bayburt H."/>
            <person name="Jeon C.O."/>
        </authorList>
    </citation>
    <scope>NUCLEOTIDE SEQUENCE [LARGE SCALE GENOMIC DNA]</scope>
    <source>
        <strain evidence="2 3">G2-5</strain>
    </source>
</reference>
<dbReference type="Proteomes" id="UP001222118">
    <property type="component" value="Chromosome"/>
</dbReference>
<evidence type="ECO:0000259" key="1">
    <source>
        <dbReference type="Pfam" id="PF05050"/>
    </source>
</evidence>
<proteinExistence type="predicted"/>
<dbReference type="PANTHER" id="PTHR44843:SF14">
    <property type="entry name" value="METHYLTRANSFERASE TYPE 11 DOMAIN-CONTAINING PROTEIN"/>
    <property type="match status" value="1"/>
</dbReference>
<evidence type="ECO:0000313" key="2">
    <source>
        <dbReference type="EMBL" id="WDR06535.1"/>
    </source>
</evidence>
<dbReference type="GO" id="GO:0008168">
    <property type="term" value="F:methyltransferase activity"/>
    <property type="evidence" value="ECO:0007669"/>
    <property type="project" value="UniProtKB-KW"/>
</dbReference>
<feature type="domain" description="Methyltransferase FkbM" evidence="1">
    <location>
        <begin position="8"/>
        <end position="170"/>
    </location>
</feature>
<protein>
    <submittedName>
        <fullName evidence="2">FkbM family methyltransferase</fullName>
    </submittedName>
</protein>